<feature type="region of interest" description="Disordered" evidence="7">
    <location>
        <begin position="561"/>
        <end position="665"/>
    </location>
</feature>
<evidence type="ECO:0000256" key="7">
    <source>
        <dbReference type="SAM" id="MobiDB-lite"/>
    </source>
</evidence>
<evidence type="ECO:0000256" key="2">
    <source>
        <dbReference type="ARBA" id="ARBA00023015"/>
    </source>
</evidence>
<dbReference type="GO" id="GO:0045893">
    <property type="term" value="P:positive regulation of DNA-templated transcription"/>
    <property type="evidence" value="ECO:0007669"/>
    <property type="project" value="InterPro"/>
</dbReference>
<evidence type="ECO:0000256" key="3">
    <source>
        <dbReference type="ARBA" id="ARBA00023125"/>
    </source>
</evidence>
<dbReference type="Gene3D" id="2.60.40.820">
    <property type="entry name" value="Transcription factor, T-box"/>
    <property type="match status" value="2"/>
</dbReference>
<dbReference type="PANTHER" id="PTHR11267">
    <property type="entry name" value="T-BOX PROTEIN-RELATED"/>
    <property type="match status" value="1"/>
</dbReference>
<keyword evidence="3 6" id="KW-0238">DNA-binding</keyword>
<dbReference type="CDD" id="cd00182">
    <property type="entry name" value="T-box"/>
    <property type="match status" value="1"/>
</dbReference>
<feature type="compositionally biased region" description="Basic and acidic residues" evidence="7">
    <location>
        <begin position="639"/>
        <end position="665"/>
    </location>
</feature>
<comment type="caution">
    <text evidence="9">The sequence shown here is derived from an EMBL/GenBank/DDBJ whole genome shotgun (WGS) entry which is preliminary data.</text>
</comment>
<dbReference type="AlphaFoldDB" id="A0AAE1B1Q1"/>
<dbReference type="InterPro" id="IPR008967">
    <property type="entry name" value="p53-like_TF_DNA-bd_sf"/>
</dbReference>
<dbReference type="PROSITE" id="PS50252">
    <property type="entry name" value="TBOX_3"/>
    <property type="match status" value="2"/>
</dbReference>
<keyword evidence="4" id="KW-0804">Transcription</keyword>
<proteinExistence type="predicted"/>
<dbReference type="GO" id="GO:0000785">
    <property type="term" value="C:chromatin"/>
    <property type="evidence" value="ECO:0007669"/>
    <property type="project" value="TreeGrafter"/>
</dbReference>
<dbReference type="GO" id="GO:0000981">
    <property type="term" value="F:DNA-binding transcription factor activity, RNA polymerase II-specific"/>
    <property type="evidence" value="ECO:0007669"/>
    <property type="project" value="TreeGrafter"/>
</dbReference>
<dbReference type="GO" id="GO:0001708">
    <property type="term" value="P:cell fate specification"/>
    <property type="evidence" value="ECO:0007669"/>
    <property type="project" value="TreeGrafter"/>
</dbReference>
<reference evidence="9" key="1">
    <citation type="journal article" date="2023" name="G3 (Bethesda)">
        <title>A reference genome for the long-term kleptoplast-retaining sea slug Elysia crispata morphotype clarki.</title>
        <authorList>
            <person name="Eastman K.E."/>
            <person name="Pendleton A.L."/>
            <person name="Shaikh M.A."/>
            <person name="Suttiyut T."/>
            <person name="Ogas R."/>
            <person name="Tomko P."/>
            <person name="Gavelis G."/>
            <person name="Widhalm J.R."/>
            <person name="Wisecaver J.H."/>
        </authorList>
    </citation>
    <scope>NUCLEOTIDE SEQUENCE</scope>
    <source>
        <strain evidence="9">ECLA1</strain>
    </source>
</reference>
<name>A0AAE1B1Q1_9GAST</name>
<dbReference type="Proteomes" id="UP001283361">
    <property type="component" value="Unassembled WGS sequence"/>
</dbReference>
<dbReference type="InterPro" id="IPR046360">
    <property type="entry name" value="T-box_DNA-bd"/>
</dbReference>
<dbReference type="SUPFAM" id="SSF49417">
    <property type="entry name" value="p53-like transcription factors"/>
    <property type="match status" value="2"/>
</dbReference>
<keyword evidence="5 6" id="KW-0539">Nucleus</keyword>
<keyword evidence="10" id="KW-1185">Reference proteome</keyword>
<dbReference type="PRINTS" id="PR00937">
    <property type="entry name" value="TBOX"/>
</dbReference>
<feature type="domain" description="T-box" evidence="8">
    <location>
        <begin position="1"/>
        <end position="164"/>
    </location>
</feature>
<dbReference type="Pfam" id="PF00907">
    <property type="entry name" value="T-box"/>
    <property type="match status" value="2"/>
</dbReference>
<keyword evidence="2" id="KW-0805">Transcription regulation</keyword>
<evidence type="ECO:0000313" key="9">
    <source>
        <dbReference type="EMBL" id="KAK3797719.1"/>
    </source>
</evidence>
<dbReference type="InterPro" id="IPR018186">
    <property type="entry name" value="TF_T-box_CS"/>
</dbReference>
<dbReference type="PANTHER" id="PTHR11267:SF204">
    <property type="entry name" value="SPADETAIL"/>
    <property type="match status" value="1"/>
</dbReference>
<evidence type="ECO:0000313" key="10">
    <source>
        <dbReference type="Proteomes" id="UP001283361"/>
    </source>
</evidence>
<dbReference type="SMART" id="SM00425">
    <property type="entry name" value="TBOX"/>
    <property type="match status" value="2"/>
</dbReference>
<gene>
    <name evidence="9" type="ORF">RRG08_054736</name>
</gene>
<feature type="region of interest" description="Disordered" evidence="7">
    <location>
        <begin position="160"/>
        <end position="201"/>
    </location>
</feature>
<feature type="compositionally biased region" description="Polar residues" evidence="7">
    <location>
        <begin position="595"/>
        <end position="606"/>
    </location>
</feature>
<dbReference type="GO" id="GO:0005634">
    <property type="term" value="C:nucleus"/>
    <property type="evidence" value="ECO:0007669"/>
    <property type="project" value="UniProtKB-SubCell"/>
</dbReference>
<organism evidence="9 10">
    <name type="scientific">Elysia crispata</name>
    <name type="common">lettuce slug</name>
    <dbReference type="NCBI Taxonomy" id="231223"/>
    <lineage>
        <taxon>Eukaryota</taxon>
        <taxon>Metazoa</taxon>
        <taxon>Spiralia</taxon>
        <taxon>Lophotrochozoa</taxon>
        <taxon>Mollusca</taxon>
        <taxon>Gastropoda</taxon>
        <taxon>Heterobranchia</taxon>
        <taxon>Euthyneura</taxon>
        <taxon>Panpulmonata</taxon>
        <taxon>Sacoglossa</taxon>
        <taxon>Placobranchoidea</taxon>
        <taxon>Plakobranchidae</taxon>
        <taxon>Elysia</taxon>
    </lineage>
</organism>
<evidence type="ECO:0000256" key="4">
    <source>
        <dbReference type="ARBA" id="ARBA00023163"/>
    </source>
</evidence>
<sequence length="665" mass="76237">MIVTKKGRRVFPIPSYIITGLDPEKLYNIFIKVTAVDNAKHKFLNGTWVQHQENAHPSPSLYQERSTYLHPSSPNTGAHWMSELISFSSLKISNNLGARCSIVLQSMRKYQMSLVISLQFEARHARDVTIPQAETQFVAVTQYQNEKITQMKIEHNPFATSFRIKKSNRRSQDDNEENCTGESSSEDCNDQPPVPPGHNGYQSVDWTMSGPYYIPPHVNSSRADPITNPWRPSYPNHDNMRFPKLHASQVMLPATPMLSMFPCTKNTFSQVYPSSNFLSAHHTLPGNPTMQMSKGVAVTESVSAAADGPWPMVKKALLSESAEKARTLESHVLQERVSEDQEEPTKLVNRQFGNSKRDEKMSNLQNLDQDEARMDSCPRPEVTLNHKDVWAATQEIVVSEEGRPMYPHLEVTVRCLEPQRLYSFCLELFLASPWSYEYEHGDWTPSINADPMATADTARATWAHQHPDNPKPGRHWETQGVSFEGLRLATNQQGKNKIKVQLRRQYLPVLTISSEDNTWQYPLGAAMFVTVSIDRNIFSKPREPEYRREFPFHPYFREAESSPRRCSFGRKQPYPRKTNPLQEDYERNFKYSRPSIPSSTTDANVSETHERDEQSGRTMKSFAYRTIPNQPVASVEYRNLSHTEAQTKHFNRSDLSTDHKRTEPQ</sequence>
<dbReference type="GO" id="GO:0000978">
    <property type="term" value="F:RNA polymerase II cis-regulatory region sequence-specific DNA binding"/>
    <property type="evidence" value="ECO:0007669"/>
    <property type="project" value="InterPro"/>
</dbReference>
<feature type="domain" description="T-box" evidence="8">
    <location>
        <begin position="384"/>
        <end position="538"/>
    </location>
</feature>
<comment type="subcellular location">
    <subcellularLocation>
        <location evidence="1 6">Nucleus</location>
    </subcellularLocation>
</comment>
<dbReference type="EMBL" id="JAWDGP010000750">
    <property type="protein sequence ID" value="KAK3797719.1"/>
    <property type="molecule type" value="Genomic_DNA"/>
</dbReference>
<accession>A0AAE1B1Q1</accession>
<evidence type="ECO:0000256" key="5">
    <source>
        <dbReference type="ARBA" id="ARBA00023242"/>
    </source>
</evidence>
<evidence type="ECO:0000256" key="1">
    <source>
        <dbReference type="ARBA" id="ARBA00004123"/>
    </source>
</evidence>
<dbReference type="InterPro" id="IPR001699">
    <property type="entry name" value="TF_T-box"/>
</dbReference>
<comment type="caution">
    <text evidence="6">Lacks conserved residue(s) required for the propagation of feature annotation.</text>
</comment>
<dbReference type="InterPro" id="IPR036960">
    <property type="entry name" value="T-box_sf"/>
</dbReference>
<feature type="compositionally biased region" description="Acidic residues" evidence="7">
    <location>
        <begin position="174"/>
        <end position="189"/>
    </location>
</feature>
<dbReference type="PROSITE" id="PS01264">
    <property type="entry name" value="TBOX_2"/>
    <property type="match status" value="1"/>
</dbReference>
<evidence type="ECO:0000259" key="8">
    <source>
        <dbReference type="PROSITE" id="PS50252"/>
    </source>
</evidence>
<protein>
    <recommendedName>
        <fullName evidence="8">T-box domain-containing protein</fullName>
    </recommendedName>
</protein>
<evidence type="ECO:0000256" key="6">
    <source>
        <dbReference type="PROSITE-ProRule" id="PRU00201"/>
    </source>
</evidence>